<dbReference type="AlphaFoldDB" id="A0A9W7AJI6"/>
<feature type="compositionally biased region" description="Basic and acidic residues" evidence="1">
    <location>
        <begin position="495"/>
        <end position="506"/>
    </location>
</feature>
<evidence type="ECO:0000256" key="1">
    <source>
        <dbReference type="SAM" id="MobiDB-lite"/>
    </source>
</evidence>
<feature type="compositionally biased region" description="Polar residues" evidence="1">
    <location>
        <begin position="535"/>
        <end position="548"/>
    </location>
</feature>
<feature type="compositionally biased region" description="Gly residues" evidence="1">
    <location>
        <begin position="648"/>
        <end position="661"/>
    </location>
</feature>
<name>A0A9W7AJI6_9STRA</name>
<dbReference type="InterPro" id="IPR036770">
    <property type="entry name" value="Ankyrin_rpt-contain_sf"/>
</dbReference>
<feature type="region of interest" description="Disordered" evidence="1">
    <location>
        <begin position="423"/>
        <end position="444"/>
    </location>
</feature>
<gene>
    <name evidence="2" type="ORF">TrST_g4865</name>
</gene>
<comment type="caution">
    <text evidence="2">The sequence shown here is derived from an EMBL/GenBank/DDBJ whole genome shotgun (WGS) entry which is preliminary data.</text>
</comment>
<dbReference type="Gene3D" id="1.25.40.20">
    <property type="entry name" value="Ankyrin repeat-containing domain"/>
    <property type="match status" value="1"/>
</dbReference>
<feature type="region of interest" description="Disordered" evidence="1">
    <location>
        <begin position="473"/>
        <end position="571"/>
    </location>
</feature>
<sequence length="669" mass="70328">MADTSPTASQPPPSSSSPTLLELADGDEAVLSNAEGGSTIPPPNAPPEDTNGDKTSPNSRTGLHLRARAKKILAKSTSVMARSEGKDSLFDKCTTDDFSLDDVVLHLSKNPKDISAVDENGQTLLHQLCSHNGAIPTLVVKEIAADYPSALLMKDSDGETPIELAKKNPAMQQSTVEMLTYLSAGDIKVLQSYPDLLNAIEQKKQKKAQFLKMASSIGGEGSVLDEDGGQDEDALSALTSTLPPPPTGHVGPYEPPESASNGSMHKNADRRTSTQSLLLLSLKSSAEKDALVTSLRAEISNLKSLLTLDPTSQQREILRLHEENLRLSTLLAKKSGATVSPIKNRGGSSKERLGGRGGGGVVRDRPLSIDKRLSSSAGGGGSGSYFIRPNKVDNRPPLSKFWMSNTGGDRATSPIKPLRVSARVLGGTKSSSRKSKTFTHNINTKQISSSSHLLTSTPSRDDKLIQMPSRISVRHNGSGGQIKRHPLSPQTRSPKSREQLKAEGDANMKSAQGSPRNGGGGAAMKDSRSAPDQGYASSPYNFATNQNSRSERRSTKAGFTKITNGGGSVRKMLPPHPGQLRMFPASPKKGEGGGAKGFMGKGTTSRLADKKGVGFKGAVKGVQGYKRFLKAHSGGLEEELLNGVGGGGGGLGGGRGGGGGRWKPSAIRA</sequence>
<evidence type="ECO:0000313" key="2">
    <source>
        <dbReference type="EMBL" id="GMH70298.1"/>
    </source>
</evidence>
<keyword evidence="3" id="KW-1185">Reference proteome</keyword>
<evidence type="ECO:0000313" key="3">
    <source>
        <dbReference type="Proteomes" id="UP001165085"/>
    </source>
</evidence>
<dbReference type="OrthoDB" id="10254927at2759"/>
<proteinExistence type="predicted"/>
<feature type="region of interest" description="Disordered" evidence="1">
    <location>
        <begin position="338"/>
        <end position="365"/>
    </location>
</feature>
<dbReference type="EMBL" id="BRXY01000139">
    <property type="protein sequence ID" value="GMH70298.1"/>
    <property type="molecule type" value="Genomic_DNA"/>
</dbReference>
<feature type="region of interest" description="Disordered" evidence="1">
    <location>
        <begin position="371"/>
        <end position="390"/>
    </location>
</feature>
<accession>A0A9W7AJI6</accession>
<reference evidence="3" key="1">
    <citation type="journal article" date="2023" name="Commun. Biol.">
        <title>Genome analysis of Parmales, the sister group of diatoms, reveals the evolutionary specialization of diatoms from phago-mixotrophs to photoautotrophs.</title>
        <authorList>
            <person name="Ban H."/>
            <person name="Sato S."/>
            <person name="Yoshikawa S."/>
            <person name="Yamada K."/>
            <person name="Nakamura Y."/>
            <person name="Ichinomiya M."/>
            <person name="Sato N."/>
            <person name="Blanc-Mathieu R."/>
            <person name="Endo H."/>
            <person name="Kuwata A."/>
            <person name="Ogata H."/>
        </authorList>
    </citation>
    <scope>NUCLEOTIDE SEQUENCE [LARGE SCALE GENOMIC DNA]</scope>
    <source>
        <strain evidence="3">NIES 3701</strain>
    </source>
</reference>
<feature type="region of interest" description="Disordered" evidence="1">
    <location>
        <begin position="648"/>
        <end position="669"/>
    </location>
</feature>
<protein>
    <submittedName>
        <fullName evidence="2">Uncharacterized protein</fullName>
    </submittedName>
</protein>
<feature type="region of interest" description="Disordered" evidence="1">
    <location>
        <begin position="1"/>
        <end position="64"/>
    </location>
</feature>
<feature type="region of interest" description="Disordered" evidence="1">
    <location>
        <begin position="235"/>
        <end position="272"/>
    </location>
</feature>
<organism evidence="2 3">
    <name type="scientific">Triparma strigata</name>
    <dbReference type="NCBI Taxonomy" id="1606541"/>
    <lineage>
        <taxon>Eukaryota</taxon>
        <taxon>Sar</taxon>
        <taxon>Stramenopiles</taxon>
        <taxon>Ochrophyta</taxon>
        <taxon>Bolidophyceae</taxon>
        <taxon>Parmales</taxon>
        <taxon>Triparmaceae</taxon>
        <taxon>Triparma</taxon>
    </lineage>
</organism>
<dbReference type="Proteomes" id="UP001165085">
    <property type="component" value="Unassembled WGS sequence"/>
</dbReference>